<feature type="compositionally biased region" description="Basic and acidic residues" evidence="5">
    <location>
        <begin position="404"/>
        <end position="418"/>
    </location>
</feature>
<dbReference type="Pfam" id="PF09011">
    <property type="entry name" value="HMG_box_2"/>
    <property type="match status" value="1"/>
</dbReference>
<feature type="compositionally biased region" description="Basic and acidic residues" evidence="5">
    <location>
        <begin position="267"/>
        <end position="283"/>
    </location>
</feature>
<feature type="domain" description="HMG box" evidence="6">
    <location>
        <begin position="105"/>
        <end position="173"/>
    </location>
</feature>
<evidence type="ECO:0000256" key="2">
    <source>
        <dbReference type="ARBA" id="ARBA00023125"/>
    </source>
</evidence>
<keyword evidence="3 4" id="KW-0539">Nucleus</keyword>
<feature type="compositionally biased region" description="Basic and acidic residues" evidence="5">
    <location>
        <begin position="490"/>
        <end position="514"/>
    </location>
</feature>
<feature type="compositionally biased region" description="Basic and acidic residues" evidence="5">
    <location>
        <begin position="379"/>
        <end position="397"/>
    </location>
</feature>
<keyword evidence="2 4" id="KW-0238">DNA-binding</keyword>
<keyword evidence="8" id="KW-1185">Reference proteome</keyword>
<dbReference type="InterPro" id="IPR036910">
    <property type="entry name" value="HMG_box_dom_sf"/>
</dbReference>
<feature type="DNA-binding region" description="HMG box" evidence="4">
    <location>
        <begin position="105"/>
        <end position="173"/>
    </location>
</feature>
<protein>
    <recommendedName>
        <fullName evidence="6">HMG box domain-containing protein</fullName>
    </recommendedName>
</protein>
<feature type="compositionally biased region" description="Basic residues" evidence="5">
    <location>
        <begin position="347"/>
        <end position="364"/>
    </location>
</feature>
<reference evidence="7" key="1">
    <citation type="submission" date="2023-07" db="EMBL/GenBank/DDBJ databases">
        <title>Chromosome-level genome assembly of Artemia franciscana.</title>
        <authorList>
            <person name="Jo E."/>
        </authorList>
    </citation>
    <scope>NUCLEOTIDE SEQUENCE</scope>
    <source>
        <tissue evidence="7">Whole body</tissue>
    </source>
</reference>
<dbReference type="Gene3D" id="1.10.30.10">
    <property type="entry name" value="High mobility group box domain"/>
    <property type="match status" value="2"/>
</dbReference>
<dbReference type="InterPro" id="IPR051762">
    <property type="entry name" value="UBF1"/>
</dbReference>
<comment type="subcellular location">
    <subcellularLocation>
        <location evidence="1">Nucleus</location>
    </subcellularLocation>
</comment>
<dbReference type="PANTHER" id="PTHR46318">
    <property type="entry name" value="UPSTREAM BINDING TRANSCRIPTION FACTOR"/>
    <property type="match status" value="1"/>
</dbReference>
<dbReference type="SMART" id="SM00398">
    <property type="entry name" value="HMG"/>
    <property type="match status" value="2"/>
</dbReference>
<dbReference type="SUPFAM" id="SSF47095">
    <property type="entry name" value="HMG-box"/>
    <property type="match status" value="2"/>
</dbReference>
<dbReference type="AlphaFoldDB" id="A0AA88HS95"/>
<feature type="region of interest" description="Disordered" evidence="5">
    <location>
        <begin position="267"/>
        <end position="541"/>
    </location>
</feature>
<comment type="caution">
    <text evidence="7">The sequence shown here is derived from an EMBL/GenBank/DDBJ whole genome shotgun (WGS) entry which is preliminary data.</text>
</comment>
<feature type="compositionally biased region" description="Acidic residues" evidence="5">
    <location>
        <begin position="458"/>
        <end position="467"/>
    </location>
</feature>
<feature type="DNA-binding region" description="HMG box" evidence="4">
    <location>
        <begin position="195"/>
        <end position="263"/>
    </location>
</feature>
<proteinExistence type="predicted"/>
<dbReference type="EMBL" id="JAVRJZ010000016">
    <property type="protein sequence ID" value="KAK2710941.1"/>
    <property type="molecule type" value="Genomic_DNA"/>
</dbReference>
<evidence type="ECO:0000259" key="6">
    <source>
        <dbReference type="PROSITE" id="PS50118"/>
    </source>
</evidence>
<dbReference type="Pfam" id="PF00505">
    <property type="entry name" value="HMG_box"/>
    <property type="match status" value="1"/>
</dbReference>
<dbReference type="GO" id="GO:0003677">
    <property type="term" value="F:DNA binding"/>
    <property type="evidence" value="ECO:0007669"/>
    <property type="project" value="UniProtKB-UniRule"/>
</dbReference>
<dbReference type="Proteomes" id="UP001187531">
    <property type="component" value="Unassembled WGS sequence"/>
</dbReference>
<evidence type="ECO:0000256" key="5">
    <source>
        <dbReference type="SAM" id="MobiDB-lite"/>
    </source>
</evidence>
<sequence length="671" mass="77887">MELDKEEKSPARQGWSPDELQRLYNKVKDIANKTKRVTSWDKFLRDHFPWDEIEIKNRNKDETKAVLMELLDKRHVRHYRLLNELMDDLAEKAEKNLPPFIPDPPKKPLSTYMLYSMSKQKKIRRENPDLDMGAIGKIVGELYQQIPDKKRKKLGEQHQLLMDKYHQDFEEYLTKYPQMAPVLCGEGKKQLFGKPKRPTNMYTLICQDVREKMKEELGRDVTFKEAQQRVGQKDILSAEEKSHYEEMYKERLKKYEQELAEFREKHPEIAAEMDTKKKPTKKEAKQKKKSVAKEVLASDFEDSDLAQPKSKKSKSTVTLNEMDPDVLETKSKRTKLKSNGSEDEKRATKKKQIGKKKMNGKVPKRKESGSNDSEDDEPEIKPVKEAKRKVLEKKQLDLSDLDSEELREVTEGAEETKKKQNKKLIVFSKADDSGSDTEEPIPKTLSRKLSLEPPMLDSSDEKDEETNVAEPSAAKAGKFNRTNKPVKLQSKKDLSSESENERESPKTDLSKTESDSDSDNTTPVLPSLKLKKNEGGNLGGKVQRTQKSYLSLNEMKTLDYNELTNALKKSVPGYPVQDSLGALDVFMEIYPTRDLEKARKKFQRLQPKEQEEIFLMYRQKKDDFQNRMKEFYAGLDQEEKRFFKLAIPIIREKINMISSEHSVEGQSEDED</sequence>
<evidence type="ECO:0000256" key="3">
    <source>
        <dbReference type="ARBA" id="ARBA00023242"/>
    </source>
</evidence>
<evidence type="ECO:0000256" key="4">
    <source>
        <dbReference type="PROSITE-ProRule" id="PRU00267"/>
    </source>
</evidence>
<evidence type="ECO:0000256" key="1">
    <source>
        <dbReference type="ARBA" id="ARBA00004123"/>
    </source>
</evidence>
<dbReference type="InterPro" id="IPR009071">
    <property type="entry name" value="HMG_box_dom"/>
</dbReference>
<dbReference type="PANTHER" id="PTHR46318:SF3">
    <property type="entry name" value="UPSTREAM BINDING TRANSCRIPTION FACTOR"/>
    <property type="match status" value="1"/>
</dbReference>
<dbReference type="PROSITE" id="PS50118">
    <property type="entry name" value="HMG_BOX_2"/>
    <property type="match status" value="2"/>
</dbReference>
<accession>A0AA88HS95</accession>
<dbReference type="GO" id="GO:0005634">
    <property type="term" value="C:nucleus"/>
    <property type="evidence" value="ECO:0007669"/>
    <property type="project" value="UniProtKB-SubCell"/>
</dbReference>
<name>A0AA88HS95_ARTSF</name>
<organism evidence="7 8">
    <name type="scientific">Artemia franciscana</name>
    <name type="common">Brine shrimp</name>
    <name type="synonym">Artemia sanfranciscana</name>
    <dbReference type="NCBI Taxonomy" id="6661"/>
    <lineage>
        <taxon>Eukaryota</taxon>
        <taxon>Metazoa</taxon>
        <taxon>Ecdysozoa</taxon>
        <taxon>Arthropoda</taxon>
        <taxon>Crustacea</taxon>
        <taxon>Branchiopoda</taxon>
        <taxon>Anostraca</taxon>
        <taxon>Artemiidae</taxon>
        <taxon>Artemia</taxon>
    </lineage>
</organism>
<evidence type="ECO:0000313" key="8">
    <source>
        <dbReference type="Proteomes" id="UP001187531"/>
    </source>
</evidence>
<gene>
    <name evidence="7" type="ORF">QYM36_012192</name>
</gene>
<evidence type="ECO:0000313" key="7">
    <source>
        <dbReference type="EMBL" id="KAK2710941.1"/>
    </source>
</evidence>
<feature type="domain" description="HMG box" evidence="6">
    <location>
        <begin position="195"/>
        <end position="263"/>
    </location>
</feature>